<comment type="caution">
    <text evidence="2">The sequence shown here is derived from an EMBL/GenBank/DDBJ whole genome shotgun (WGS) entry which is preliminary data.</text>
</comment>
<organism evidence="2 3">
    <name type="scientific">Paenibacillus flagellatus</name>
    <dbReference type="NCBI Taxonomy" id="2211139"/>
    <lineage>
        <taxon>Bacteria</taxon>
        <taxon>Bacillati</taxon>
        <taxon>Bacillota</taxon>
        <taxon>Bacilli</taxon>
        <taxon>Bacillales</taxon>
        <taxon>Paenibacillaceae</taxon>
        <taxon>Paenibacillus</taxon>
    </lineage>
</organism>
<keyword evidence="3" id="KW-1185">Reference proteome</keyword>
<sequence>MIRWNVFRAHLFSLSLLLSIPLLSLIYVYLNRLDRPAYSLVTDLDRHTPFVKLFVLPYLGWFAFIFAAFVYLAFKNRPLYIKTLVLFNIGLLVCYGVYAVYQTAVPRPALDGSD</sequence>
<evidence type="ECO:0008006" key="4">
    <source>
        <dbReference type="Google" id="ProtNLM"/>
    </source>
</evidence>
<accession>A0A2V5K419</accession>
<feature type="transmembrane region" description="Helical" evidence="1">
    <location>
        <begin position="79"/>
        <end position="101"/>
    </location>
</feature>
<feature type="transmembrane region" description="Helical" evidence="1">
    <location>
        <begin position="50"/>
        <end position="72"/>
    </location>
</feature>
<feature type="transmembrane region" description="Helical" evidence="1">
    <location>
        <begin position="12"/>
        <end position="30"/>
    </location>
</feature>
<name>A0A2V5K419_9BACL</name>
<keyword evidence="1" id="KW-0472">Membrane</keyword>
<gene>
    <name evidence="2" type="ORF">DLM86_15970</name>
</gene>
<proteinExistence type="predicted"/>
<dbReference type="Proteomes" id="UP000247476">
    <property type="component" value="Unassembled WGS sequence"/>
</dbReference>
<reference evidence="2 3" key="1">
    <citation type="submission" date="2018-05" db="EMBL/GenBank/DDBJ databases">
        <title>Paenibacillus flagellatus sp. nov., isolated from selenium mineral soil.</title>
        <authorList>
            <person name="Dai X."/>
        </authorList>
    </citation>
    <scope>NUCLEOTIDE SEQUENCE [LARGE SCALE GENOMIC DNA]</scope>
    <source>
        <strain evidence="2 3">DXL2</strain>
    </source>
</reference>
<keyword evidence="1" id="KW-1133">Transmembrane helix</keyword>
<dbReference type="AlphaFoldDB" id="A0A2V5K419"/>
<protein>
    <recommendedName>
        <fullName evidence="4">DUF1648 domain-containing protein</fullName>
    </recommendedName>
</protein>
<dbReference type="RefSeq" id="WP_110841024.1">
    <property type="nucleotide sequence ID" value="NZ_QJVJ01000006.1"/>
</dbReference>
<evidence type="ECO:0000256" key="1">
    <source>
        <dbReference type="SAM" id="Phobius"/>
    </source>
</evidence>
<evidence type="ECO:0000313" key="2">
    <source>
        <dbReference type="EMBL" id="PYI54039.1"/>
    </source>
</evidence>
<keyword evidence="1" id="KW-0812">Transmembrane</keyword>
<dbReference type="OrthoDB" id="9790723at2"/>
<evidence type="ECO:0000313" key="3">
    <source>
        <dbReference type="Proteomes" id="UP000247476"/>
    </source>
</evidence>
<dbReference type="EMBL" id="QJVJ01000006">
    <property type="protein sequence ID" value="PYI54039.1"/>
    <property type="molecule type" value="Genomic_DNA"/>
</dbReference>